<proteinExistence type="predicted"/>
<dbReference type="SUPFAM" id="SSF52540">
    <property type="entry name" value="P-loop containing nucleoside triphosphate hydrolases"/>
    <property type="match status" value="1"/>
</dbReference>
<sequence length="1534" mass="169492">MSASRKTLTCLDYTVGWISALPLEIAAARAMLDDVHSPLPVRENDSNVYYLGEIAGHNIVLTFLPSGVYGNTSATAAAIQMKSAFPCIKYGLMVGIGGGAPSTLNDIRLGDVVVSKPTAQFGGVVQYDFGKTLADGVFHQTGVLNKPPEALLKAVAQLQANHIMGKKSMPLHLKMAAETYPAMHESFIYPRQNQDVLFHESYPHQGPSSSACEGICDVKKSVDRKTRPSALPEIHYGLIASANQVMRDAKTRDRLSEKFGILCFDMEAAGLMDHLPCLVIRGISDYADSHKDRAWQKYAAATAAAYAKELLYTSIPGTTPGEQAPASIKVKIPIPKAKVFGRQHELQMIKECFSIPEKPTKPAVLWGLSGCGKTQLALNYVDTEKDHYDSVLWVNSSSISVITDSFEQIARLIPSGFSPEKIAVERVLEWLEQDSNRSWMIIYDNIPYVGDTGRNWHGAFDIRKYLPSCKHGHAVLVTTSCHLHSRLNFSGIHVQGLDEDAGAEVILQYANIESPDESTTATAGSISRKLGGLPLALEQAGSFLSYGLVSIKDYSRRFETGFRNETLKAHTRAYIGSYEKEQTLWTVFDMLHETLGQRNSDSLKLLHLAVFLGTGYVPFRLLVSGKSSTYPAGTSDNANSDIISWLEDISNDFSRLPSALGEIENTGLVKFMRNRSDNIVDTIVIHDLVQSFIRAKMTKQDILENAAASIFLSAKTYLSNGIMEDDEAMRSHSHRLSTVLNTFLSTVPRDLIQPPHGEYFMLFGSVAPLYARACRLKGELQKARDAWEICLQYRLVTEGSRWPRTEVQLNELLEAADVDLRLGHLDSALEKYASVVRHCPVVRSDQNDIMIRASASLRDAREIHARRESDFQRAIATQRATKSASEEPNQASDIGDEEWEMIMRYEETFNLFGPMDRETFQHGSALAAYYKEHDLPTKEETYREIIWKYHVASAGSSNPVTVASLFELCLCYGKNGKLREKLRGDLYDAPVYAGYHESSEFSRLLLEMETLDILAAFKIDDKDTAWNLLNRHDTMTAIFWASAVGSIELRDTLLYHFTKTDFPAVCLFLHLKAVYGQGSAFKVPCKSDIDICQSDIDFSRGLQQAAKWGYVSVVQGFLENNIDTSFADSSGKAALHLAAERGDIFTVLMLLEHGVDTSQADCYGRTALHYAVKGRDTELLKTLVESCGKAINEQDNHGETALHYASMGQDSSKVYLLVNHGANVTLKDNNGDTPLHYATRGRRMESVKVLLEFGSDPTQANNDGQTLLHCGLHAGLDLFKLLLKHAGDVSQTDSRGRAVIHYAAELGHTDIVKAILDRAANIDTTDNRGNTALHLAAGRGNHAVTQLLLNADADRFVENNFENTALELAFQGGHEKTVDLILSQSLKKRDPYGQTFLHRAARKPEDMSFFYAVIGPSNDIINATDNHGRTALHVAAASGNLFAVQMLLDNGANHQIESYGGESPLEDALMQRTEAGGTSKGDIALEEVIRLLRKAGSGPENAERRSFSYKGTYNDKASLEKGTWHGYSVDPSLI</sequence>
<feature type="repeat" description="ANK" evidence="1">
    <location>
        <begin position="1197"/>
        <end position="1229"/>
    </location>
</feature>
<dbReference type="GeneID" id="64969936"/>
<dbReference type="EMBL" id="AP024444">
    <property type="protein sequence ID" value="BCS19931.1"/>
    <property type="molecule type" value="Genomic_DNA"/>
</dbReference>
<organism evidence="3 4">
    <name type="scientific">Aspergillus puulaauensis</name>
    <dbReference type="NCBI Taxonomy" id="1220207"/>
    <lineage>
        <taxon>Eukaryota</taxon>
        <taxon>Fungi</taxon>
        <taxon>Dikarya</taxon>
        <taxon>Ascomycota</taxon>
        <taxon>Pezizomycotina</taxon>
        <taxon>Eurotiomycetes</taxon>
        <taxon>Eurotiomycetidae</taxon>
        <taxon>Eurotiales</taxon>
        <taxon>Aspergillaceae</taxon>
        <taxon>Aspergillus</taxon>
    </lineage>
</organism>
<dbReference type="Pfam" id="PF01048">
    <property type="entry name" value="PNP_UDP_1"/>
    <property type="match status" value="1"/>
</dbReference>
<dbReference type="InterPro" id="IPR035994">
    <property type="entry name" value="Nucleoside_phosphorylase_sf"/>
</dbReference>
<dbReference type="PANTHER" id="PTHR46082">
    <property type="entry name" value="ATP/GTP-BINDING PROTEIN-RELATED"/>
    <property type="match status" value="1"/>
</dbReference>
<evidence type="ECO:0000313" key="4">
    <source>
        <dbReference type="Proteomes" id="UP000654913"/>
    </source>
</evidence>
<feature type="repeat" description="ANK" evidence="1">
    <location>
        <begin position="1130"/>
        <end position="1162"/>
    </location>
</feature>
<dbReference type="SMART" id="SM00248">
    <property type="entry name" value="ANK"/>
    <property type="match status" value="13"/>
</dbReference>
<dbReference type="Gene3D" id="3.40.50.1580">
    <property type="entry name" value="Nucleoside phosphorylase domain"/>
    <property type="match status" value="1"/>
</dbReference>
<dbReference type="RefSeq" id="XP_041552125.1">
    <property type="nucleotide sequence ID" value="XM_041698995.1"/>
</dbReference>
<dbReference type="InterPro" id="IPR027417">
    <property type="entry name" value="P-loop_NTPase"/>
</dbReference>
<dbReference type="SUPFAM" id="SSF53167">
    <property type="entry name" value="Purine and uridine phosphorylases"/>
    <property type="match status" value="1"/>
</dbReference>
<dbReference type="GO" id="GO:0009116">
    <property type="term" value="P:nucleoside metabolic process"/>
    <property type="evidence" value="ECO:0007669"/>
    <property type="project" value="InterPro"/>
</dbReference>
<dbReference type="Pfam" id="PF12796">
    <property type="entry name" value="Ank_2"/>
    <property type="match status" value="2"/>
</dbReference>
<dbReference type="Pfam" id="PF13637">
    <property type="entry name" value="Ank_4"/>
    <property type="match status" value="1"/>
</dbReference>
<dbReference type="Gene3D" id="3.40.50.300">
    <property type="entry name" value="P-loop containing nucleotide triphosphate hydrolases"/>
    <property type="match status" value="1"/>
</dbReference>
<dbReference type="SUPFAM" id="SSF48403">
    <property type="entry name" value="Ankyrin repeat"/>
    <property type="match status" value="2"/>
</dbReference>
<gene>
    <name evidence="3" type="ORF">APUU_20363A</name>
</gene>
<evidence type="ECO:0000259" key="2">
    <source>
        <dbReference type="Pfam" id="PF01048"/>
    </source>
</evidence>
<keyword evidence="4" id="KW-1185">Reference proteome</keyword>
<dbReference type="GO" id="GO:0043531">
    <property type="term" value="F:ADP binding"/>
    <property type="evidence" value="ECO:0007669"/>
    <property type="project" value="InterPro"/>
</dbReference>
<dbReference type="OrthoDB" id="1577640at2759"/>
<protein>
    <recommendedName>
        <fullName evidence="2">Nucleoside phosphorylase domain-containing protein</fullName>
    </recommendedName>
</protein>
<dbReference type="PROSITE" id="PS50297">
    <property type="entry name" value="ANK_REP_REGION"/>
    <property type="match status" value="7"/>
</dbReference>
<dbReference type="Pfam" id="PF00023">
    <property type="entry name" value="Ank"/>
    <property type="match status" value="1"/>
</dbReference>
<evidence type="ECO:0000256" key="1">
    <source>
        <dbReference type="PROSITE-ProRule" id="PRU00023"/>
    </source>
</evidence>
<dbReference type="CDD" id="cd09008">
    <property type="entry name" value="MTAN"/>
    <property type="match status" value="1"/>
</dbReference>
<dbReference type="GO" id="GO:0003824">
    <property type="term" value="F:catalytic activity"/>
    <property type="evidence" value="ECO:0007669"/>
    <property type="project" value="InterPro"/>
</dbReference>
<name>A0A7R8AIB9_9EURO</name>
<dbReference type="Gene3D" id="1.25.40.20">
    <property type="entry name" value="Ankyrin repeat-containing domain"/>
    <property type="match status" value="2"/>
</dbReference>
<dbReference type="InterPro" id="IPR053137">
    <property type="entry name" value="NLR-like"/>
</dbReference>
<dbReference type="InterPro" id="IPR002110">
    <property type="entry name" value="Ankyrin_rpt"/>
</dbReference>
<feature type="repeat" description="ANK" evidence="1">
    <location>
        <begin position="1427"/>
        <end position="1459"/>
    </location>
</feature>
<reference evidence="3" key="1">
    <citation type="submission" date="2021-01" db="EMBL/GenBank/DDBJ databases">
        <authorList>
            <consortium name="Aspergillus puulaauensis MK2 genome sequencing consortium"/>
            <person name="Kazuki M."/>
            <person name="Futagami T."/>
        </authorList>
    </citation>
    <scope>NUCLEOTIDE SEQUENCE</scope>
    <source>
        <strain evidence="3">MK2</strain>
    </source>
</reference>
<dbReference type="InterPro" id="IPR036770">
    <property type="entry name" value="Ankyrin_rpt-contain_sf"/>
</dbReference>
<feature type="repeat" description="ANK" evidence="1">
    <location>
        <begin position="1163"/>
        <end position="1185"/>
    </location>
</feature>
<accession>A0A7R8AIB9</accession>
<evidence type="ECO:0000313" key="3">
    <source>
        <dbReference type="EMBL" id="BCS19931.1"/>
    </source>
</evidence>
<dbReference type="Proteomes" id="UP000654913">
    <property type="component" value="Chromosome 2"/>
</dbReference>
<feature type="repeat" description="ANK" evidence="1">
    <location>
        <begin position="1328"/>
        <end position="1360"/>
    </location>
</feature>
<keyword evidence="1" id="KW-0040">ANK repeat</keyword>
<dbReference type="PANTHER" id="PTHR46082:SF11">
    <property type="entry name" value="AAA+ ATPASE DOMAIN-CONTAINING PROTEIN-RELATED"/>
    <property type="match status" value="1"/>
</dbReference>
<feature type="domain" description="Nucleoside phosphorylase" evidence="2">
    <location>
        <begin position="15"/>
        <end position="305"/>
    </location>
</feature>
<reference evidence="3" key="2">
    <citation type="submission" date="2021-02" db="EMBL/GenBank/DDBJ databases">
        <title>Aspergillus puulaauensis MK2 genome sequence.</title>
        <authorList>
            <person name="Futagami T."/>
            <person name="Mori K."/>
            <person name="Kadooka C."/>
            <person name="Tanaka T."/>
        </authorList>
    </citation>
    <scope>NUCLEOTIDE SEQUENCE</scope>
    <source>
        <strain evidence="3">MK2</strain>
    </source>
</reference>
<dbReference type="KEGG" id="apuu:APUU_20363A"/>
<dbReference type="InterPro" id="IPR000845">
    <property type="entry name" value="Nucleoside_phosphorylase_d"/>
</dbReference>
<feature type="repeat" description="ANK" evidence="1">
    <location>
        <begin position="1295"/>
        <end position="1327"/>
    </location>
</feature>
<feature type="repeat" description="ANK" evidence="1">
    <location>
        <begin position="1230"/>
        <end position="1262"/>
    </location>
</feature>
<dbReference type="PROSITE" id="PS50088">
    <property type="entry name" value="ANK_REPEAT"/>
    <property type="match status" value="7"/>
</dbReference>